<dbReference type="SUPFAM" id="SSF81383">
    <property type="entry name" value="F-box domain"/>
    <property type="match status" value="2"/>
</dbReference>
<dbReference type="InterPro" id="IPR055294">
    <property type="entry name" value="FBL60-like"/>
</dbReference>
<dbReference type="Gene3D" id="1.20.1280.50">
    <property type="match status" value="2"/>
</dbReference>
<dbReference type="OMA" id="HELYEYV"/>
<sequence length="450" mass="52924">MSRRWKLSVPEDRISVLPDSLLYRILSFLPTKDAAATTILSKRWKPLWLSQLIFKFDNQNKTLPIDLNCLFFPERSRLRLSIPGEDRISALPDSLLYHILSFLPMKDTAATTVLSKRWKPLFLSQLILNFEDNPFPNPSQFRRFLNSFIAERDNNLPILSFNLKCRFRYFKYDITKFVTNVVQRGVQNLSIDLLFHGRVPTCVLTTKTLAVLKLKRLTFDVPHVHLPSLKVLHLEHVTFGYFEYITKLLSGCPILNELETKDLFIEQYSRVLRVVVLSLPNLVRANISDDLIRYDWLHMAQHLRIRQTREIVLDSMFHNLTHLELIFNFMHSSGSLKWSWIMKLLENFPKLQTLIIEEVDIVHNFGDKGWEDPKVVPRCLLSHLTTCSLRNYSRINCELPFARYIMQNSRILRTMTIQSAEFLDTNTKLQMFMELYLCPRNSITCQLLFI</sequence>
<dbReference type="SMART" id="SM00579">
    <property type="entry name" value="FBD"/>
    <property type="match status" value="1"/>
</dbReference>
<feature type="domain" description="F-box" evidence="1">
    <location>
        <begin position="11"/>
        <end position="57"/>
    </location>
</feature>
<dbReference type="Pfam" id="PF00646">
    <property type="entry name" value="F-box"/>
    <property type="match status" value="2"/>
</dbReference>
<dbReference type="Pfam" id="PF08387">
    <property type="entry name" value="FBD"/>
    <property type="match status" value="1"/>
</dbReference>
<dbReference type="InterPro" id="IPR006566">
    <property type="entry name" value="FBD"/>
</dbReference>
<dbReference type="PROSITE" id="PS50181">
    <property type="entry name" value="FBOX"/>
    <property type="match status" value="2"/>
</dbReference>
<evidence type="ECO:0000313" key="2">
    <source>
        <dbReference type="EMBL" id="KEH15798.1"/>
    </source>
</evidence>
<dbReference type="PANTHER" id="PTHR31293">
    <property type="entry name" value="RNI-LIKE SUPERFAMILY PROTEIN"/>
    <property type="match status" value="1"/>
</dbReference>
<dbReference type="Proteomes" id="UP000002051">
    <property type="component" value="Unassembled WGS sequence"/>
</dbReference>
<dbReference type="HOGENOM" id="CLU_010721_1_0_1"/>
<dbReference type="InterPro" id="IPR053781">
    <property type="entry name" value="F-box_AtFBL13-like"/>
</dbReference>
<dbReference type="Pfam" id="PF07723">
    <property type="entry name" value="LRR_2"/>
    <property type="match status" value="1"/>
</dbReference>
<evidence type="ECO:0000313" key="4">
    <source>
        <dbReference type="Proteomes" id="UP000002051"/>
    </source>
</evidence>
<reference evidence="2 4" key="1">
    <citation type="journal article" date="2011" name="Nature">
        <title>The Medicago genome provides insight into the evolution of rhizobial symbioses.</title>
        <authorList>
            <person name="Young N.D."/>
            <person name="Debelle F."/>
            <person name="Oldroyd G.E."/>
            <person name="Geurts R."/>
            <person name="Cannon S.B."/>
            <person name="Udvardi M.K."/>
            <person name="Benedito V.A."/>
            <person name="Mayer K.F."/>
            <person name="Gouzy J."/>
            <person name="Schoof H."/>
            <person name="Van de Peer Y."/>
            <person name="Proost S."/>
            <person name="Cook D.R."/>
            <person name="Meyers B.C."/>
            <person name="Spannagl M."/>
            <person name="Cheung F."/>
            <person name="De Mita S."/>
            <person name="Krishnakumar V."/>
            <person name="Gundlach H."/>
            <person name="Zhou S."/>
            <person name="Mudge J."/>
            <person name="Bharti A.K."/>
            <person name="Murray J.D."/>
            <person name="Naoumkina M.A."/>
            <person name="Rosen B."/>
            <person name="Silverstein K.A."/>
            <person name="Tang H."/>
            <person name="Rombauts S."/>
            <person name="Zhao P.X."/>
            <person name="Zhou P."/>
            <person name="Barbe V."/>
            <person name="Bardou P."/>
            <person name="Bechner M."/>
            <person name="Bellec A."/>
            <person name="Berger A."/>
            <person name="Berges H."/>
            <person name="Bidwell S."/>
            <person name="Bisseling T."/>
            <person name="Choisne N."/>
            <person name="Couloux A."/>
            <person name="Denny R."/>
            <person name="Deshpande S."/>
            <person name="Dai X."/>
            <person name="Doyle J.J."/>
            <person name="Dudez A.M."/>
            <person name="Farmer A.D."/>
            <person name="Fouteau S."/>
            <person name="Franken C."/>
            <person name="Gibelin C."/>
            <person name="Gish J."/>
            <person name="Goldstein S."/>
            <person name="Gonzalez A.J."/>
            <person name="Green P.J."/>
            <person name="Hallab A."/>
            <person name="Hartog M."/>
            <person name="Hua A."/>
            <person name="Humphray S.J."/>
            <person name="Jeong D.H."/>
            <person name="Jing Y."/>
            <person name="Jocker A."/>
            <person name="Kenton S.M."/>
            <person name="Kim D.J."/>
            <person name="Klee K."/>
            <person name="Lai H."/>
            <person name="Lang C."/>
            <person name="Lin S."/>
            <person name="Macmil S.L."/>
            <person name="Magdelenat G."/>
            <person name="Matthews L."/>
            <person name="McCorrison J."/>
            <person name="Monaghan E.L."/>
            <person name="Mun J.H."/>
            <person name="Najar F.Z."/>
            <person name="Nicholson C."/>
            <person name="Noirot C."/>
            <person name="O'Bleness M."/>
            <person name="Paule C.R."/>
            <person name="Poulain J."/>
            <person name="Prion F."/>
            <person name="Qin B."/>
            <person name="Qu C."/>
            <person name="Retzel E.F."/>
            <person name="Riddle C."/>
            <person name="Sallet E."/>
            <person name="Samain S."/>
            <person name="Samson N."/>
            <person name="Sanders I."/>
            <person name="Saurat O."/>
            <person name="Scarpelli C."/>
            <person name="Schiex T."/>
            <person name="Segurens B."/>
            <person name="Severin A.J."/>
            <person name="Sherrier D.J."/>
            <person name="Shi R."/>
            <person name="Sims S."/>
            <person name="Singer S.R."/>
            <person name="Sinharoy S."/>
            <person name="Sterck L."/>
            <person name="Viollet A."/>
            <person name="Wang B.B."/>
            <person name="Wang K."/>
            <person name="Wang M."/>
            <person name="Wang X."/>
            <person name="Warfsmann J."/>
            <person name="Weissenbach J."/>
            <person name="White D.D."/>
            <person name="White J.D."/>
            <person name="Wiley G.B."/>
            <person name="Wincker P."/>
            <person name="Xing Y."/>
            <person name="Yang L."/>
            <person name="Yao Z."/>
            <person name="Ying F."/>
            <person name="Zhai J."/>
            <person name="Zhou L."/>
            <person name="Zuber A."/>
            <person name="Denarie J."/>
            <person name="Dixon R.A."/>
            <person name="May G.D."/>
            <person name="Schwartz D.C."/>
            <person name="Rogers J."/>
            <person name="Quetier F."/>
            <person name="Town C.D."/>
            <person name="Roe B.A."/>
        </authorList>
    </citation>
    <scope>NUCLEOTIDE SEQUENCE [LARGE SCALE GENOMIC DNA]</scope>
    <source>
        <strain evidence="2">A17</strain>
        <strain evidence="3 4">cv. Jemalong A17</strain>
    </source>
</reference>
<proteinExistence type="predicted"/>
<evidence type="ECO:0000313" key="3">
    <source>
        <dbReference type="EnsemblPlants" id="KEH15798"/>
    </source>
</evidence>
<dbReference type="EMBL" id="KL403268">
    <property type="protein sequence ID" value="KEH15798.1"/>
    <property type="molecule type" value="Genomic_DNA"/>
</dbReference>
<dbReference type="PANTHER" id="PTHR31293:SF16">
    <property type="entry name" value="RNI-LIKE SUPERFAMILY PROTEIN"/>
    <property type="match status" value="1"/>
</dbReference>
<name>A0A072TFN6_MEDTR</name>
<dbReference type="InterPro" id="IPR001810">
    <property type="entry name" value="F-box_dom"/>
</dbReference>
<protein>
    <submittedName>
        <fullName evidence="2">F-box/RNI/FBD-like domain protein</fullName>
    </submittedName>
</protein>
<gene>
    <name evidence="2" type="ORF">MTR_0543s0010</name>
</gene>
<dbReference type="Gene3D" id="3.80.10.10">
    <property type="entry name" value="Ribonuclease Inhibitor"/>
    <property type="match status" value="1"/>
</dbReference>
<dbReference type="AlphaFoldDB" id="A0A072TFN6"/>
<dbReference type="SUPFAM" id="SSF52047">
    <property type="entry name" value="RNI-like"/>
    <property type="match status" value="1"/>
</dbReference>
<evidence type="ECO:0000259" key="1">
    <source>
        <dbReference type="PROSITE" id="PS50181"/>
    </source>
</evidence>
<dbReference type="CDD" id="cd22160">
    <property type="entry name" value="F-box_AtFBL13-like"/>
    <property type="match status" value="2"/>
</dbReference>
<feature type="domain" description="F-box" evidence="1">
    <location>
        <begin position="85"/>
        <end position="133"/>
    </location>
</feature>
<dbReference type="EnsemblPlants" id="KEH15798">
    <property type="protein sequence ID" value="KEH15798"/>
    <property type="gene ID" value="MTR_0543s0010"/>
</dbReference>
<dbReference type="STRING" id="3880.A0A072TFN6"/>
<keyword evidence="4" id="KW-1185">Reference proteome</keyword>
<dbReference type="InterPro" id="IPR032675">
    <property type="entry name" value="LRR_dom_sf"/>
</dbReference>
<dbReference type="SMART" id="SM00256">
    <property type="entry name" value="FBOX"/>
    <property type="match status" value="2"/>
</dbReference>
<dbReference type="InterPro" id="IPR013101">
    <property type="entry name" value="LRR_PRU1-like"/>
</dbReference>
<accession>A0A072TFN6</accession>
<reference evidence="2 4" key="2">
    <citation type="journal article" date="2014" name="BMC Genomics">
        <title>An improved genome release (version Mt4.0) for the model legume Medicago truncatula.</title>
        <authorList>
            <person name="Tang H."/>
            <person name="Krishnakumar V."/>
            <person name="Bidwell S."/>
            <person name="Rosen B."/>
            <person name="Chan A."/>
            <person name="Zhou S."/>
            <person name="Gentzbittel L."/>
            <person name="Childs K.L."/>
            <person name="Yandell M."/>
            <person name="Gundlach H."/>
            <person name="Mayer K.F."/>
            <person name="Schwartz D.C."/>
            <person name="Town C.D."/>
        </authorList>
    </citation>
    <scope>GENOME REANNOTATION</scope>
    <source>
        <strain evidence="2">A17</strain>
        <strain evidence="3 4">cv. Jemalong A17</strain>
    </source>
</reference>
<organism evidence="2 4">
    <name type="scientific">Medicago truncatula</name>
    <name type="common">Barrel medic</name>
    <name type="synonym">Medicago tribuloides</name>
    <dbReference type="NCBI Taxonomy" id="3880"/>
    <lineage>
        <taxon>Eukaryota</taxon>
        <taxon>Viridiplantae</taxon>
        <taxon>Streptophyta</taxon>
        <taxon>Embryophyta</taxon>
        <taxon>Tracheophyta</taxon>
        <taxon>Spermatophyta</taxon>
        <taxon>Magnoliopsida</taxon>
        <taxon>eudicotyledons</taxon>
        <taxon>Gunneridae</taxon>
        <taxon>Pentapetalae</taxon>
        <taxon>rosids</taxon>
        <taxon>fabids</taxon>
        <taxon>Fabales</taxon>
        <taxon>Fabaceae</taxon>
        <taxon>Papilionoideae</taxon>
        <taxon>50 kb inversion clade</taxon>
        <taxon>NPAAA clade</taxon>
        <taxon>Hologalegina</taxon>
        <taxon>IRL clade</taxon>
        <taxon>Trifolieae</taxon>
        <taxon>Medicago</taxon>
    </lineage>
</organism>
<dbReference type="PaxDb" id="3880-AES60246"/>
<reference evidence="3" key="3">
    <citation type="submission" date="2015-06" db="UniProtKB">
        <authorList>
            <consortium name="EnsemblPlants"/>
        </authorList>
    </citation>
    <scope>IDENTIFICATION</scope>
    <source>
        <strain evidence="3">cv. Jemalong A17</strain>
    </source>
</reference>
<dbReference type="InterPro" id="IPR036047">
    <property type="entry name" value="F-box-like_dom_sf"/>
</dbReference>